<sequence>MGQIGIQQFARAIGPLFTFGTKRTLCFWAFGLVLCIGRVTTLAITAQIEHHVQLLNLIKAKIQRLETLEFYVTFVGTQLLDENLNVLRIQVEWKLFVRVYLNRISGRVARLRARPAPIARRSQIHLY</sequence>
<gene>
    <name evidence="1" type="ORF">BpHYR1_012445</name>
</gene>
<accession>A0A3M7P3L2</accession>
<reference evidence="1 2" key="1">
    <citation type="journal article" date="2018" name="Sci. Rep.">
        <title>Genomic signatures of local adaptation to the degree of environmental predictability in rotifers.</title>
        <authorList>
            <person name="Franch-Gras L."/>
            <person name="Hahn C."/>
            <person name="Garcia-Roger E.M."/>
            <person name="Carmona M.J."/>
            <person name="Serra M."/>
            <person name="Gomez A."/>
        </authorList>
    </citation>
    <scope>NUCLEOTIDE SEQUENCE [LARGE SCALE GENOMIC DNA]</scope>
    <source>
        <strain evidence="1">HYR1</strain>
    </source>
</reference>
<evidence type="ECO:0000313" key="1">
    <source>
        <dbReference type="EMBL" id="RMZ93648.1"/>
    </source>
</evidence>
<organism evidence="1 2">
    <name type="scientific">Brachionus plicatilis</name>
    <name type="common">Marine rotifer</name>
    <name type="synonym">Brachionus muelleri</name>
    <dbReference type="NCBI Taxonomy" id="10195"/>
    <lineage>
        <taxon>Eukaryota</taxon>
        <taxon>Metazoa</taxon>
        <taxon>Spiralia</taxon>
        <taxon>Gnathifera</taxon>
        <taxon>Rotifera</taxon>
        <taxon>Eurotatoria</taxon>
        <taxon>Monogononta</taxon>
        <taxon>Pseudotrocha</taxon>
        <taxon>Ploima</taxon>
        <taxon>Brachionidae</taxon>
        <taxon>Brachionus</taxon>
    </lineage>
</organism>
<proteinExistence type="predicted"/>
<name>A0A3M7P3L2_BRAPC</name>
<dbReference type="AlphaFoldDB" id="A0A3M7P3L2"/>
<protein>
    <submittedName>
        <fullName evidence="1">Uncharacterized protein</fullName>
    </submittedName>
</protein>
<comment type="caution">
    <text evidence="1">The sequence shown here is derived from an EMBL/GenBank/DDBJ whole genome shotgun (WGS) entry which is preliminary data.</text>
</comment>
<evidence type="ECO:0000313" key="2">
    <source>
        <dbReference type="Proteomes" id="UP000276133"/>
    </source>
</evidence>
<dbReference type="EMBL" id="REGN01013649">
    <property type="protein sequence ID" value="RMZ93648.1"/>
    <property type="molecule type" value="Genomic_DNA"/>
</dbReference>
<keyword evidence="2" id="KW-1185">Reference proteome</keyword>
<dbReference type="Proteomes" id="UP000276133">
    <property type="component" value="Unassembled WGS sequence"/>
</dbReference>